<dbReference type="KEGG" id="sinb:SIDU_12785"/>
<organism evidence="13 14">
    <name type="scientific">Sphingobium indicum (strain DSM 16412 / CCM 7286 / MTCC 6364 / B90A)</name>
    <dbReference type="NCBI Taxonomy" id="861109"/>
    <lineage>
        <taxon>Bacteria</taxon>
        <taxon>Pseudomonadati</taxon>
        <taxon>Pseudomonadota</taxon>
        <taxon>Alphaproteobacteria</taxon>
        <taxon>Sphingomonadales</taxon>
        <taxon>Sphingomonadaceae</taxon>
        <taxon>Sphingobium</taxon>
    </lineage>
</organism>
<evidence type="ECO:0000256" key="10">
    <source>
        <dbReference type="SAM" id="SignalP"/>
    </source>
</evidence>
<dbReference type="SUPFAM" id="SSF56935">
    <property type="entry name" value="Porins"/>
    <property type="match status" value="1"/>
</dbReference>
<keyword evidence="7 8" id="KW-0998">Cell outer membrane</keyword>
<dbReference type="InterPro" id="IPR037066">
    <property type="entry name" value="Plug_dom_sf"/>
</dbReference>
<accession>A0A1L5BRB0</accession>
<evidence type="ECO:0000256" key="8">
    <source>
        <dbReference type="PROSITE-ProRule" id="PRU01360"/>
    </source>
</evidence>
<comment type="similarity">
    <text evidence="8 9">Belongs to the TonB-dependent receptor family.</text>
</comment>
<gene>
    <name evidence="13" type="ORF">SIDU_12785</name>
</gene>
<reference evidence="13 14" key="1">
    <citation type="journal article" date="2012" name="J. Bacteriol.">
        <title>Genome sequence of Sphingobium indicum B90A, a hexachlorocyclohexane-degrading bacterium.</title>
        <authorList>
            <person name="Anand S."/>
            <person name="Sangwan N."/>
            <person name="Lata P."/>
            <person name="Kaur J."/>
            <person name="Dua A."/>
            <person name="Singh A.K."/>
            <person name="Verma M."/>
            <person name="Kaur J."/>
            <person name="Khurana J.P."/>
            <person name="Khurana P."/>
            <person name="Mathur S."/>
            <person name="Lal R."/>
        </authorList>
    </citation>
    <scope>NUCLEOTIDE SEQUENCE [LARGE SCALE GENOMIC DNA]</scope>
    <source>
        <strain evidence="14">DSM 16412 / CCM 7286 / MTCC 6364 / B90A</strain>
    </source>
</reference>
<feature type="domain" description="TonB-dependent receptor-like beta-barrel" evidence="11">
    <location>
        <begin position="271"/>
        <end position="673"/>
    </location>
</feature>
<dbReference type="GO" id="GO:0015344">
    <property type="term" value="F:siderophore uptake transmembrane transporter activity"/>
    <property type="evidence" value="ECO:0007669"/>
    <property type="project" value="TreeGrafter"/>
</dbReference>
<feature type="chain" id="PRO_5009860227" evidence="10">
    <location>
        <begin position="25"/>
        <end position="704"/>
    </location>
</feature>
<dbReference type="PANTHER" id="PTHR30069:SF40">
    <property type="entry name" value="TONB-DEPENDENT RECEPTOR NMB0964-RELATED"/>
    <property type="match status" value="1"/>
</dbReference>
<feature type="domain" description="TonB-dependent receptor plug" evidence="12">
    <location>
        <begin position="55"/>
        <end position="158"/>
    </location>
</feature>
<evidence type="ECO:0000256" key="3">
    <source>
        <dbReference type="ARBA" id="ARBA00022452"/>
    </source>
</evidence>
<dbReference type="InterPro" id="IPR039426">
    <property type="entry name" value="TonB-dep_rcpt-like"/>
</dbReference>
<evidence type="ECO:0000256" key="9">
    <source>
        <dbReference type="RuleBase" id="RU003357"/>
    </source>
</evidence>
<dbReference type="Pfam" id="PF00593">
    <property type="entry name" value="TonB_dep_Rec_b-barrel"/>
    <property type="match status" value="1"/>
</dbReference>
<dbReference type="PANTHER" id="PTHR30069">
    <property type="entry name" value="TONB-DEPENDENT OUTER MEMBRANE RECEPTOR"/>
    <property type="match status" value="1"/>
</dbReference>
<keyword evidence="3 8" id="KW-1134">Transmembrane beta strand</keyword>
<evidence type="ECO:0000313" key="13">
    <source>
        <dbReference type="EMBL" id="APL95317.1"/>
    </source>
</evidence>
<dbReference type="Proteomes" id="UP000004550">
    <property type="component" value="Chromosome"/>
</dbReference>
<evidence type="ECO:0000259" key="11">
    <source>
        <dbReference type="Pfam" id="PF00593"/>
    </source>
</evidence>
<dbReference type="InterPro" id="IPR000531">
    <property type="entry name" value="Beta-barrel_TonB"/>
</dbReference>
<dbReference type="GO" id="GO:0044718">
    <property type="term" value="P:siderophore transmembrane transport"/>
    <property type="evidence" value="ECO:0007669"/>
    <property type="project" value="TreeGrafter"/>
</dbReference>
<name>A0A1L5BRB0_SPHIB</name>
<evidence type="ECO:0000259" key="12">
    <source>
        <dbReference type="Pfam" id="PF07715"/>
    </source>
</evidence>
<dbReference type="Pfam" id="PF07715">
    <property type="entry name" value="Plug"/>
    <property type="match status" value="1"/>
</dbReference>
<keyword evidence="10" id="KW-0732">Signal</keyword>
<dbReference type="PROSITE" id="PS52016">
    <property type="entry name" value="TONB_DEPENDENT_REC_3"/>
    <property type="match status" value="1"/>
</dbReference>
<evidence type="ECO:0000256" key="2">
    <source>
        <dbReference type="ARBA" id="ARBA00022448"/>
    </source>
</evidence>
<evidence type="ECO:0000256" key="1">
    <source>
        <dbReference type="ARBA" id="ARBA00004571"/>
    </source>
</evidence>
<keyword evidence="5 9" id="KW-0798">TonB box</keyword>
<protein>
    <submittedName>
        <fullName evidence="13">TonB-dependent receptor</fullName>
    </submittedName>
</protein>
<dbReference type="InterPro" id="IPR012910">
    <property type="entry name" value="Plug_dom"/>
</dbReference>
<keyword evidence="4 8" id="KW-0812">Transmembrane</keyword>
<keyword evidence="13" id="KW-0675">Receptor</keyword>
<keyword evidence="6 8" id="KW-0472">Membrane</keyword>
<comment type="subcellular location">
    <subcellularLocation>
        <location evidence="1 8">Cell outer membrane</location>
        <topology evidence="1 8">Multi-pass membrane protein</topology>
    </subcellularLocation>
</comment>
<evidence type="ECO:0000256" key="6">
    <source>
        <dbReference type="ARBA" id="ARBA00023136"/>
    </source>
</evidence>
<dbReference type="GO" id="GO:0009279">
    <property type="term" value="C:cell outer membrane"/>
    <property type="evidence" value="ECO:0007669"/>
    <property type="project" value="UniProtKB-SubCell"/>
</dbReference>
<dbReference type="InterPro" id="IPR036942">
    <property type="entry name" value="Beta-barrel_TonB_sf"/>
</dbReference>
<evidence type="ECO:0000256" key="5">
    <source>
        <dbReference type="ARBA" id="ARBA00023077"/>
    </source>
</evidence>
<dbReference type="RefSeq" id="WP_007682553.1">
    <property type="nucleotide sequence ID" value="NZ_CP013070.1"/>
</dbReference>
<dbReference type="CDD" id="cd01347">
    <property type="entry name" value="ligand_gated_channel"/>
    <property type="match status" value="1"/>
</dbReference>
<evidence type="ECO:0000256" key="4">
    <source>
        <dbReference type="ARBA" id="ARBA00022692"/>
    </source>
</evidence>
<evidence type="ECO:0000313" key="14">
    <source>
        <dbReference type="Proteomes" id="UP000004550"/>
    </source>
</evidence>
<keyword evidence="2 8" id="KW-0813">Transport</keyword>
<sequence length="704" mass="75572">MYRSAVLRAGCALSALSAALPAFAQDAPADAAPQAYHDQRADIIVTAIIPRRQGDILSGTSVVSGQELTRSLRPTIGDTLARQPGVSATSFGPNASRPVLRGFQGERVRILTDGIGSFDVSNTSVDHAVAINPLTADRIEVLRGPAALLYGSSAIGGVVNVIDSRIPRRVPDEPIHVEGIATYGSAANERTGSGEIEVPVGDRFVVHFDGSYSKSGDLDTGSYILTPALRAQAALSGDPEIEDLANLRGKLPNSAARTWEVAGGAALITDGGNLGFSVAHTDNFYGVPVRYSLDPDGEAEEVRLHMKQDRADLRAELPVNGGFLESIRLRAGFADYQHQEIEETGEVGTTFYNQSIESRLELVQAKRGGWDGAIGAQFFARNFHVVGEEKFLPRNETEQLGFFTLQSFDLGTTRVELGGRYEHTRVGADADETLLNPAYRRSFDALSGSLGVSQEIVPGWRVGLNLSRTERAPSAEELFARGNHAGTQAFELGNPDFGLEKSWGVEGTLRGQGNGYTVSLSAYHNWFDGYIYDSLADDSVCMAANGGEPLDFPCYQNLQADARYLGFEAEGTVKLGQVGGYAVNLDGVADYVRATIVGSGPAPRIPPLRLLGGVELQGDRLSLRGEVERSFAQNRIADTETPTDGFTLVNASLSFKPIKGNERTTITLSANNIFDVEARRAASFLKDYAPLAGRDIRITARLSI</sequence>
<dbReference type="Gene3D" id="2.40.170.20">
    <property type="entry name" value="TonB-dependent receptor, beta-barrel domain"/>
    <property type="match status" value="1"/>
</dbReference>
<feature type="signal peptide" evidence="10">
    <location>
        <begin position="1"/>
        <end position="24"/>
    </location>
</feature>
<dbReference type="EMBL" id="CP013070">
    <property type="protein sequence ID" value="APL95317.1"/>
    <property type="molecule type" value="Genomic_DNA"/>
</dbReference>
<proteinExistence type="inferred from homology"/>
<dbReference type="AlphaFoldDB" id="A0A1L5BRB0"/>
<dbReference type="Gene3D" id="2.170.130.10">
    <property type="entry name" value="TonB-dependent receptor, plug domain"/>
    <property type="match status" value="1"/>
</dbReference>
<evidence type="ECO:0000256" key="7">
    <source>
        <dbReference type="ARBA" id="ARBA00023237"/>
    </source>
</evidence>